<keyword evidence="5" id="KW-1185">Reference proteome</keyword>
<feature type="domain" description="ATP-grasp" evidence="3">
    <location>
        <begin position="75"/>
        <end position="255"/>
    </location>
</feature>
<keyword evidence="4" id="KW-0687">Ribonucleoprotein</keyword>
<dbReference type="EMBL" id="RCDA01000002">
    <property type="protein sequence ID" value="RLK48774.1"/>
    <property type="molecule type" value="Genomic_DNA"/>
</dbReference>
<proteinExistence type="predicted"/>
<comment type="caution">
    <text evidence="4">The sequence shown here is derived from an EMBL/GenBank/DDBJ whole genome shotgun (WGS) entry which is preliminary data.</text>
</comment>
<dbReference type="Proteomes" id="UP000275461">
    <property type="component" value="Unassembled WGS sequence"/>
</dbReference>
<dbReference type="PROSITE" id="PS50975">
    <property type="entry name" value="ATP_GRASP"/>
    <property type="match status" value="1"/>
</dbReference>
<keyword evidence="2" id="KW-0547">Nucleotide-binding</keyword>
<organism evidence="4 5">
    <name type="scientific">Alkalispirillum mobile</name>
    <dbReference type="NCBI Taxonomy" id="85925"/>
    <lineage>
        <taxon>Bacteria</taxon>
        <taxon>Pseudomonadati</taxon>
        <taxon>Pseudomonadota</taxon>
        <taxon>Gammaproteobacteria</taxon>
        <taxon>Chromatiales</taxon>
        <taxon>Ectothiorhodospiraceae</taxon>
        <taxon>Alkalispirillum</taxon>
    </lineage>
</organism>
<dbReference type="SUPFAM" id="SSF56059">
    <property type="entry name" value="Glutathione synthetase ATP-binding domain-like"/>
    <property type="match status" value="1"/>
</dbReference>
<dbReference type="PANTHER" id="PTHR21621:SF0">
    <property type="entry name" value="BETA-CITRYLGLUTAMATE SYNTHASE B-RELATED"/>
    <property type="match status" value="1"/>
</dbReference>
<dbReference type="OrthoDB" id="1704979at2"/>
<protein>
    <submittedName>
        <fullName evidence="4">Ribosomal protein S6--L-glutamate ligase</fullName>
    </submittedName>
</protein>
<accession>A0A498BY69</accession>
<dbReference type="GO" id="GO:0046872">
    <property type="term" value="F:metal ion binding"/>
    <property type="evidence" value="ECO:0007669"/>
    <property type="project" value="InterPro"/>
</dbReference>
<dbReference type="GO" id="GO:0005524">
    <property type="term" value="F:ATP binding"/>
    <property type="evidence" value="ECO:0007669"/>
    <property type="project" value="UniProtKB-UniRule"/>
</dbReference>
<dbReference type="PANTHER" id="PTHR21621">
    <property type="entry name" value="RIBOSOMAL PROTEIN S6 MODIFICATION PROTEIN"/>
    <property type="match status" value="1"/>
</dbReference>
<keyword evidence="4" id="KW-0436">Ligase</keyword>
<keyword evidence="1" id="KW-0464">Manganese</keyword>
<dbReference type="GO" id="GO:0005840">
    <property type="term" value="C:ribosome"/>
    <property type="evidence" value="ECO:0007669"/>
    <property type="project" value="UniProtKB-KW"/>
</dbReference>
<dbReference type="RefSeq" id="WP_121442412.1">
    <property type="nucleotide sequence ID" value="NZ_RCDA01000002.1"/>
</dbReference>
<gene>
    <name evidence="4" type="ORF">DFR31_1885</name>
</gene>
<evidence type="ECO:0000313" key="4">
    <source>
        <dbReference type="EMBL" id="RLK48774.1"/>
    </source>
</evidence>
<keyword evidence="4" id="KW-0689">Ribosomal protein</keyword>
<evidence type="ECO:0000313" key="5">
    <source>
        <dbReference type="Proteomes" id="UP000275461"/>
    </source>
</evidence>
<dbReference type="AlphaFoldDB" id="A0A498BY69"/>
<sequence length="270" mass="30570">MNLVSFNAYRSLGVPGVRYIKPEHLFREQALLRHADWVLFPETWQVNSLVYGLGARVFPALPGYHLGYDKIEMTRAFWTVCPAHVPETLILPPTETSLEAAEEQLGYPMVGKQPRNARGQGVFLLADRQALQAFAAREDRLYLQEYLPIDRDLRVVWLGDRVISAYWRHGAEGSFHNNVAQGGRIEFTDVPCAALELVERIATRLGLDHAGFDLARVHGHWYVLEFNLLFGNEALNQAGIRLGGFIHDWLRRQSDNDGPDNSPTPWPIAS</sequence>
<evidence type="ECO:0000256" key="1">
    <source>
        <dbReference type="ARBA" id="ARBA00023211"/>
    </source>
</evidence>
<dbReference type="InterPro" id="IPR013815">
    <property type="entry name" value="ATP_grasp_subdomain_1"/>
</dbReference>
<evidence type="ECO:0000256" key="2">
    <source>
        <dbReference type="PROSITE-ProRule" id="PRU00409"/>
    </source>
</evidence>
<evidence type="ECO:0000259" key="3">
    <source>
        <dbReference type="PROSITE" id="PS50975"/>
    </source>
</evidence>
<reference evidence="4 5" key="1">
    <citation type="submission" date="2018-10" db="EMBL/GenBank/DDBJ databases">
        <title>Genomic Encyclopedia of Type Strains, Phase IV (KMG-IV): sequencing the most valuable type-strain genomes for metagenomic binning, comparative biology and taxonomic classification.</title>
        <authorList>
            <person name="Goeker M."/>
        </authorList>
    </citation>
    <scope>NUCLEOTIDE SEQUENCE [LARGE SCALE GENOMIC DNA]</scope>
    <source>
        <strain evidence="4 5">DSM 12769</strain>
    </source>
</reference>
<keyword evidence="2" id="KW-0067">ATP-binding</keyword>
<dbReference type="InterPro" id="IPR013651">
    <property type="entry name" value="ATP-grasp_RimK-type"/>
</dbReference>
<dbReference type="GO" id="GO:0005737">
    <property type="term" value="C:cytoplasm"/>
    <property type="evidence" value="ECO:0007669"/>
    <property type="project" value="TreeGrafter"/>
</dbReference>
<dbReference type="GO" id="GO:0016879">
    <property type="term" value="F:ligase activity, forming carbon-nitrogen bonds"/>
    <property type="evidence" value="ECO:0007669"/>
    <property type="project" value="TreeGrafter"/>
</dbReference>
<name>A0A498BY69_9GAMM</name>
<dbReference type="Pfam" id="PF08443">
    <property type="entry name" value="RimK"/>
    <property type="match status" value="1"/>
</dbReference>
<dbReference type="Gene3D" id="3.30.470.20">
    <property type="entry name" value="ATP-grasp fold, B domain"/>
    <property type="match status" value="1"/>
</dbReference>
<dbReference type="InterPro" id="IPR011761">
    <property type="entry name" value="ATP-grasp"/>
</dbReference>
<dbReference type="Gene3D" id="3.30.1490.20">
    <property type="entry name" value="ATP-grasp fold, A domain"/>
    <property type="match status" value="1"/>
</dbReference>